<protein>
    <recommendedName>
        <fullName evidence="4">Serine/threonine protein kinase SRPK1</fullName>
    </recommendedName>
</protein>
<dbReference type="AlphaFoldDB" id="A0A392VPX1"/>
<name>A0A392VPX1_9FABA</name>
<dbReference type="Proteomes" id="UP000265520">
    <property type="component" value="Unassembled WGS sequence"/>
</dbReference>
<evidence type="ECO:0000256" key="1">
    <source>
        <dbReference type="SAM" id="MobiDB-lite"/>
    </source>
</evidence>
<feature type="non-terminal residue" evidence="2">
    <location>
        <position position="66"/>
    </location>
</feature>
<dbReference type="EMBL" id="LXQA011222101">
    <property type="protein sequence ID" value="MCI89543.1"/>
    <property type="molecule type" value="Genomic_DNA"/>
</dbReference>
<accession>A0A392VPX1</accession>
<feature type="non-terminal residue" evidence="2">
    <location>
        <position position="1"/>
    </location>
</feature>
<evidence type="ECO:0000313" key="3">
    <source>
        <dbReference type="Proteomes" id="UP000265520"/>
    </source>
</evidence>
<sequence length="66" mass="7716">LVEIEEESSADGQEEELEDEEFAFFTRKFQQWARKHFKSNGSRNSGYKDKKPGHFIADCPEMSSKE</sequence>
<evidence type="ECO:0008006" key="4">
    <source>
        <dbReference type="Google" id="ProtNLM"/>
    </source>
</evidence>
<comment type="caution">
    <text evidence="2">The sequence shown here is derived from an EMBL/GenBank/DDBJ whole genome shotgun (WGS) entry which is preliminary data.</text>
</comment>
<keyword evidence="3" id="KW-1185">Reference proteome</keyword>
<evidence type="ECO:0000313" key="2">
    <source>
        <dbReference type="EMBL" id="MCI89543.1"/>
    </source>
</evidence>
<organism evidence="2 3">
    <name type="scientific">Trifolium medium</name>
    <dbReference type="NCBI Taxonomy" id="97028"/>
    <lineage>
        <taxon>Eukaryota</taxon>
        <taxon>Viridiplantae</taxon>
        <taxon>Streptophyta</taxon>
        <taxon>Embryophyta</taxon>
        <taxon>Tracheophyta</taxon>
        <taxon>Spermatophyta</taxon>
        <taxon>Magnoliopsida</taxon>
        <taxon>eudicotyledons</taxon>
        <taxon>Gunneridae</taxon>
        <taxon>Pentapetalae</taxon>
        <taxon>rosids</taxon>
        <taxon>fabids</taxon>
        <taxon>Fabales</taxon>
        <taxon>Fabaceae</taxon>
        <taxon>Papilionoideae</taxon>
        <taxon>50 kb inversion clade</taxon>
        <taxon>NPAAA clade</taxon>
        <taxon>Hologalegina</taxon>
        <taxon>IRL clade</taxon>
        <taxon>Trifolieae</taxon>
        <taxon>Trifolium</taxon>
    </lineage>
</organism>
<feature type="region of interest" description="Disordered" evidence="1">
    <location>
        <begin position="37"/>
        <end position="66"/>
    </location>
</feature>
<reference evidence="2 3" key="1">
    <citation type="journal article" date="2018" name="Front. Plant Sci.">
        <title>Red Clover (Trifolium pratense) and Zigzag Clover (T. medium) - A Picture of Genomic Similarities and Differences.</title>
        <authorList>
            <person name="Dluhosova J."/>
            <person name="Istvanek J."/>
            <person name="Nedelnik J."/>
            <person name="Repkova J."/>
        </authorList>
    </citation>
    <scope>NUCLEOTIDE SEQUENCE [LARGE SCALE GENOMIC DNA]</scope>
    <source>
        <strain evidence="3">cv. 10/8</strain>
        <tissue evidence="2">Leaf</tissue>
    </source>
</reference>
<proteinExistence type="predicted"/>